<gene>
    <name evidence="3" type="ORF">IMCC3317_46620</name>
</gene>
<dbReference type="InterPro" id="IPR051083">
    <property type="entry name" value="GrpII_Intron_Splice-Mob/Def"/>
</dbReference>
<dbReference type="KEGG" id="kan:IMCC3317_46620"/>
<evidence type="ECO:0000256" key="1">
    <source>
        <dbReference type="ARBA" id="ARBA00034120"/>
    </source>
</evidence>
<keyword evidence="4" id="KW-1185">Reference proteome</keyword>
<dbReference type="InterPro" id="IPR000477">
    <property type="entry name" value="RT_dom"/>
</dbReference>
<dbReference type="EMBL" id="CP019288">
    <property type="protein sequence ID" value="QHI39257.1"/>
    <property type="molecule type" value="Genomic_DNA"/>
</dbReference>
<comment type="similarity">
    <text evidence="1">Belongs to the bacterial reverse transcriptase family.</text>
</comment>
<accession>A0A7L4ZRY8</accession>
<dbReference type="Proteomes" id="UP000464657">
    <property type="component" value="Chromosome"/>
</dbReference>
<dbReference type="CDD" id="cd01646">
    <property type="entry name" value="RT_Bac_retron_I"/>
    <property type="match status" value="1"/>
</dbReference>
<dbReference type="SUPFAM" id="SSF56672">
    <property type="entry name" value="DNA/RNA polymerases"/>
    <property type="match status" value="1"/>
</dbReference>
<feature type="domain" description="Reverse transcriptase" evidence="2">
    <location>
        <begin position="1"/>
        <end position="310"/>
    </location>
</feature>
<dbReference type="PANTHER" id="PTHR34047:SF8">
    <property type="entry name" value="PROTEIN YKFC"/>
    <property type="match status" value="1"/>
</dbReference>
<evidence type="ECO:0000313" key="3">
    <source>
        <dbReference type="EMBL" id="QHI39257.1"/>
    </source>
</evidence>
<dbReference type="PANTHER" id="PTHR34047">
    <property type="entry name" value="NUCLEAR INTRON MATURASE 1, MITOCHONDRIAL-RELATED"/>
    <property type="match status" value="1"/>
</dbReference>
<sequence>MKKSTYENCFSKSSLKLSWERVISSVGADAKDYFGIGIFSRNTDIVLAELSELLLSEKYHPKRPFKYFEPKKSGTQRTKTVLNIEDALVFQAISNHIAELEFSNLIETNKCVFGSVLNENVSKGVQLLEAEPDNFYFFEFYVETYNRFISSINETIETGKVTHILETDITGFFDAIPHSTILLELKNRGIDTKILDIFAKCLNIWSGTRDCATYGVGIPQGPAGSFLIANIILDSLDRLAIKNGLHYYRFMDDIRIYGKSRDELVQCLVAIDRHLKSKSLCLNSEKTLIELIDEHNSGKEKFLDDYGISIEKENKEEISQEILEQNITQFREKENGFESLEAKEYLPLYRNALKDYEKKLKQFHRKSIKHDLWLIETSEMRDFLTSSQKWRTIVKILKDETDYKPNESMINIWLFGIRAFNWKTNNFVWNLQLYENLSDSYEDIFAVFYEFSAYEWVQYQILSIFKDASYLNLDEQQQLLQSIPKTDSPLVRLGYFKILLQTIKTNTRFFQSVAELVKDEKNVYVKNSILNSINKTQLKIPIETLKNWFI</sequence>
<dbReference type="AlphaFoldDB" id="A0A7L4ZRY8"/>
<reference evidence="3 4" key="1">
    <citation type="journal article" date="2013" name="Int. J. Syst. Evol. Microbiol.">
        <title>Kordia antarctica sp. nov., isolated from Antarctic seawater.</title>
        <authorList>
            <person name="Baek K."/>
            <person name="Choi A."/>
            <person name="Kang I."/>
            <person name="Lee K."/>
            <person name="Cho J.C."/>
        </authorList>
    </citation>
    <scope>NUCLEOTIDE SEQUENCE [LARGE SCALE GENOMIC DNA]</scope>
    <source>
        <strain evidence="3 4">IMCC3317</strain>
    </source>
</reference>
<evidence type="ECO:0000313" key="4">
    <source>
        <dbReference type="Proteomes" id="UP000464657"/>
    </source>
</evidence>
<protein>
    <recommendedName>
        <fullName evidence="2">Reverse transcriptase domain-containing protein</fullName>
    </recommendedName>
</protein>
<evidence type="ECO:0000259" key="2">
    <source>
        <dbReference type="PROSITE" id="PS50878"/>
    </source>
</evidence>
<dbReference type="RefSeq" id="WP_160131746.1">
    <property type="nucleotide sequence ID" value="NZ_CP019288.1"/>
</dbReference>
<dbReference type="PROSITE" id="PS50878">
    <property type="entry name" value="RT_POL"/>
    <property type="match status" value="1"/>
</dbReference>
<organism evidence="3 4">
    <name type="scientific">Kordia antarctica</name>
    <dbReference type="NCBI Taxonomy" id="1218801"/>
    <lineage>
        <taxon>Bacteria</taxon>
        <taxon>Pseudomonadati</taxon>
        <taxon>Bacteroidota</taxon>
        <taxon>Flavobacteriia</taxon>
        <taxon>Flavobacteriales</taxon>
        <taxon>Flavobacteriaceae</taxon>
        <taxon>Kordia</taxon>
    </lineage>
</organism>
<dbReference type="InterPro" id="IPR043502">
    <property type="entry name" value="DNA/RNA_pol_sf"/>
</dbReference>
<name>A0A7L4ZRY8_9FLAO</name>
<dbReference type="OrthoDB" id="9780724at2"/>
<proteinExistence type="inferred from homology"/>
<dbReference type="Pfam" id="PF00078">
    <property type="entry name" value="RVT_1"/>
    <property type="match status" value="1"/>
</dbReference>